<name>A0AAV2N5M3_9HYME</name>
<sequence>MTYTYVWSYETGKWTVLRRKRVNNERAEGGEAENVTISVHLRVLCEYRYLDKVPARNRFKSESMPTMKGAKKRCAIVLAAIKFSYKTVVRTPTRINGEEDEKKKKGRKEETCVADEKKHRFSVALLKKWRARGYYGHEI</sequence>
<dbReference type="AlphaFoldDB" id="A0AAV2N5M3"/>
<keyword evidence="2" id="KW-1185">Reference proteome</keyword>
<dbReference type="EMBL" id="OZ034833">
    <property type="protein sequence ID" value="CAL1674896.1"/>
    <property type="molecule type" value="Genomic_DNA"/>
</dbReference>
<accession>A0AAV2N5M3</accession>
<gene>
    <name evidence="1" type="ORF">LPLAT_LOCUS1422</name>
</gene>
<evidence type="ECO:0000313" key="2">
    <source>
        <dbReference type="Proteomes" id="UP001497644"/>
    </source>
</evidence>
<organism evidence="1 2">
    <name type="scientific">Lasius platythorax</name>
    <dbReference type="NCBI Taxonomy" id="488582"/>
    <lineage>
        <taxon>Eukaryota</taxon>
        <taxon>Metazoa</taxon>
        <taxon>Ecdysozoa</taxon>
        <taxon>Arthropoda</taxon>
        <taxon>Hexapoda</taxon>
        <taxon>Insecta</taxon>
        <taxon>Pterygota</taxon>
        <taxon>Neoptera</taxon>
        <taxon>Endopterygota</taxon>
        <taxon>Hymenoptera</taxon>
        <taxon>Apocrita</taxon>
        <taxon>Aculeata</taxon>
        <taxon>Formicoidea</taxon>
        <taxon>Formicidae</taxon>
        <taxon>Formicinae</taxon>
        <taxon>Lasius</taxon>
        <taxon>Lasius</taxon>
    </lineage>
</organism>
<evidence type="ECO:0000313" key="1">
    <source>
        <dbReference type="EMBL" id="CAL1674896.1"/>
    </source>
</evidence>
<protein>
    <submittedName>
        <fullName evidence="1">Uncharacterized protein</fullName>
    </submittedName>
</protein>
<proteinExistence type="predicted"/>
<reference evidence="1" key="1">
    <citation type="submission" date="2024-04" db="EMBL/GenBank/DDBJ databases">
        <authorList>
            <consortium name="Molecular Ecology Group"/>
        </authorList>
    </citation>
    <scope>NUCLEOTIDE SEQUENCE</scope>
</reference>
<dbReference type="Proteomes" id="UP001497644">
    <property type="component" value="Chromosome 10"/>
</dbReference>